<dbReference type="SUPFAM" id="SSF103473">
    <property type="entry name" value="MFS general substrate transporter"/>
    <property type="match status" value="1"/>
</dbReference>
<sequence length="455" mass="50163">MGHRPYLTAPQPLSTMPPGIPYIVGNEAAERFSFYGMKAILTIYMIKYLRDWDGAPAYLGENQAAAVYHTFSAAVYAFPLLGAVLSDWLWGKYPTILWLSIVYCLGHAALALIPASLGLFIGLALIAIGSGGIKPCVSAHVGDQFGSQNQHLVTAVFGWFYFSINFGSFFAYQFNPVILDRGGPHWGPHLAFGLPGVLMCIATFVFWLGRHRFVHIPPGGTAFLRESFGAEGRSAILRLLPLYAFVSVFWALYDQTGSTWVVQAEKMDRHWLGIEWLSSQVGAVNPILVMVFIPMFNYVVFPITDRIWKLSPLGKVAIGFFLTAGSFAVVAVTQSWIDRGLTPSIVWQLLAYAILTAGEVLVYGTCLEFSYTQAPNRMKSIIMAIFLSTVAIGNSLTALINYYLVDESGRPLFEGAKYFWLFTAMMAVASLGFLVVAATYRGKTYIQHEESLPGA</sequence>
<gene>
    <name evidence="7" type="ORF">ENQ76_00260</name>
</gene>
<feature type="transmembrane region" description="Helical" evidence="6">
    <location>
        <begin position="417"/>
        <end position="440"/>
    </location>
</feature>
<dbReference type="CDD" id="cd17347">
    <property type="entry name" value="MFS_SLC15A1_2_like"/>
    <property type="match status" value="1"/>
</dbReference>
<evidence type="ECO:0000256" key="3">
    <source>
        <dbReference type="ARBA" id="ARBA00022692"/>
    </source>
</evidence>
<dbReference type="AlphaFoldDB" id="A0A7C2NSM8"/>
<feature type="transmembrane region" description="Helical" evidence="6">
    <location>
        <begin position="316"/>
        <end position="337"/>
    </location>
</feature>
<comment type="caution">
    <text evidence="7">The sequence shown here is derived from an EMBL/GenBank/DDBJ whole genome shotgun (WGS) entry which is preliminary data.</text>
</comment>
<name>A0A7C2NSM8_9PLAN</name>
<feature type="transmembrane region" description="Helical" evidence="6">
    <location>
        <begin position="349"/>
        <end position="369"/>
    </location>
</feature>
<feature type="transmembrane region" description="Helical" evidence="6">
    <location>
        <begin position="235"/>
        <end position="253"/>
    </location>
</feature>
<feature type="transmembrane region" description="Helical" evidence="6">
    <location>
        <begin position="152"/>
        <end position="174"/>
    </location>
</feature>
<dbReference type="InterPro" id="IPR036259">
    <property type="entry name" value="MFS_trans_sf"/>
</dbReference>
<dbReference type="PANTHER" id="PTHR11654">
    <property type="entry name" value="OLIGOPEPTIDE TRANSPORTER-RELATED"/>
    <property type="match status" value="1"/>
</dbReference>
<evidence type="ECO:0000256" key="6">
    <source>
        <dbReference type="SAM" id="Phobius"/>
    </source>
</evidence>
<keyword evidence="5 6" id="KW-0472">Membrane</keyword>
<reference evidence="7" key="1">
    <citation type="journal article" date="2020" name="mSystems">
        <title>Genome- and Community-Level Interaction Insights into Carbon Utilization and Element Cycling Functions of Hydrothermarchaeota in Hydrothermal Sediment.</title>
        <authorList>
            <person name="Zhou Z."/>
            <person name="Liu Y."/>
            <person name="Xu W."/>
            <person name="Pan J."/>
            <person name="Luo Z.H."/>
            <person name="Li M."/>
        </authorList>
    </citation>
    <scope>NUCLEOTIDE SEQUENCE [LARGE SCALE GENOMIC DNA]</scope>
    <source>
        <strain evidence="7">SpSt-339</strain>
    </source>
</reference>
<dbReference type="Gene3D" id="1.20.1250.20">
    <property type="entry name" value="MFS general substrate transporter like domains"/>
    <property type="match status" value="2"/>
</dbReference>
<feature type="transmembrane region" description="Helical" evidence="6">
    <location>
        <begin position="381"/>
        <end position="405"/>
    </location>
</feature>
<dbReference type="GO" id="GO:0022857">
    <property type="term" value="F:transmembrane transporter activity"/>
    <property type="evidence" value="ECO:0007669"/>
    <property type="project" value="InterPro"/>
</dbReference>
<feature type="transmembrane region" description="Helical" evidence="6">
    <location>
        <begin position="70"/>
        <end position="90"/>
    </location>
</feature>
<evidence type="ECO:0000256" key="2">
    <source>
        <dbReference type="ARBA" id="ARBA00005982"/>
    </source>
</evidence>
<evidence type="ECO:0000256" key="1">
    <source>
        <dbReference type="ARBA" id="ARBA00004141"/>
    </source>
</evidence>
<dbReference type="InterPro" id="IPR000109">
    <property type="entry name" value="POT_fam"/>
</dbReference>
<proteinExistence type="inferred from homology"/>
<feature type="transmembrane region" description="Helical" evidence="6">
    <location>
        <begin position="186"/>
        <end position="208"/>
    </location>
</feature>
<accession>A0A7C2NSM8</accession>
<dbReference type="InterPro" id="IPR018456">
    <property type="entry name" value="PTR2_symporter_CS"/>
</dbReference>
<dbReference type="GO" id="GO:0006857">
    <property type="term" value="P:oligopeptide transport"/>
    <property type="evidence" value="ECO:0007669"/>
    <property type="project" value="InterPro"/>
</dbReference>
<dbReference type="GO" id="GO:0016020">
    <property type="term" value="C:membrane"/>
    <property type="evidence" value="ECO:0007669"/>
    <property type="project" value="UniProtKB-SubCell"/>
</dbReference>
<dbReference type="PROSITE" id="PS01022">
    <property type="entry name" value="PTR2_1"/>
    <property type="match status" value="1"/>
</dbReference>
<comment type="similarity">
    <text evidence="2">Belongs to the major facilitator superfamily. Proton-dependent oligopeptide transporter (POT/PTR) (TC 2.A.17) family.</text>
</comment>
<protein>
    <submittedName>
        <fullName evidence="7">MFS transporter</fullName>
    </submittedName>
</protein>
<evidence type="ECO:0000256" key="4">
    <source>
        <dbReference type="ARBA" id="ARBA00022989"/>
    </source>
</evidence>
<dbReference type="Pfam" id="PF00854">
    <property type="entry name" value="PTR2"/>
    <property type="match status" value="2"/>
</dbReference>
<evidence type="ECO:0000313" key="7">
    <source>
        <dbReference type="EMBL" id="HEN13888.1"/>
    </source>
</evidence>
<organism evidence="7">
    <name type="scientific">Schlesneria paludicola</name>
    <dbReference type="NCBI Taxonomy" id="360056"/>
    <lineage>
        <taxon>Bacteria</taxon>
        <taxon>Pseudomonadati</taxon>
        <taxon>Planctomycetota</taxon>
        <taxon>Planctomycetia</taxon>
        <taxon>Planctomycetales</taxon>
        <taxon>Planctomycetaceae</taxon>
        <taxon>Schlesneria</taxon>
    </lineage>
</organism>
<evidence type="ECO:0000256" key="5">
    <source>
        <dbReference type="ARBA" id="ARBA00023136"/>
    </source>
</evidence>
<keyword evidence="4 6" id="KW-1133">Transmembrane helix</keyword>
<feature type="transmembrane region" description="Helical" evidence="6">
    <location>
        <begin position="283"/>
        <end position="304"/>
    </location>
</feature>
<feature type="transmembrane region" description="Helical" evidence="6">
    <location>
        <begin position="96"/>
        <end position="128"/>
    </location>
</feature>
<comment type="subcellular location">
    <subcellularLocation>
        <location evidence="1">Membrane</location>
        <topology evidence="1">Multi-pass membrane protein</topology>
    </subcellularLocation>
</comment>
<keyword evidence="3 6" id="KW-0812">Transmembrane</keyword>
<dbReference type="EMBL" id="DSOK01000008">
    <property type="protein sequence ID" value="HEN13888.1"/>
    <property type="molecule type" value="Genomic_DNA"/>
</dbReference>